<dbReference type="KEGG" id="mcui:G8O30_11060"/>
<dbReference type="PANTHER" id="PTHR33558:SF1">
    <property type="entry name" value="GLUTAREDOXIN-LIKE PROTEIN C5ORF63 HOMOLOG"/>
    <property type="match status" value="1"/>
</dbReference>
<dbReference type="AlphaFoldDB" id="A0A7S8HFZ8"/>
<dbReference type="EMBL" id="CP049742">
    <property type="protein sequence ID" value="QPC47449.1"/>
    <property type="molecule type" value="Genomic_DNA"/>
</dbReference>
<keyword evidence="2" id="KW-1185">Reference proteome</keyword>
<accession>A0A7S8HFZ8</accession>
<dbReference type="Gene3D" id="3.40.30.10">
    <property type="entry name" value="Glutaredoxin"/>
    <property type="match status" value="1"/>
</dbReference>
<dbReference type="RefSeq" id="WP_420844571.1">
    <property type="nucleotide sequence ID" value="NZ_CP049742.1"/>
</dbReference>
<dbReference type="InterPro" id="IPR008554">
    <property type="entry name" value="Glutaredoxin-like"/>
</dbReference>
<dbReference type="PANTHER" id="PTHR33558">
    <property type="entry name" value="GLUTAREDOXIN-LIKE PROTEIN C5ORF63 HOMOLOG"/>
    <property type="match status" value="1"/>
</dbReference>
<proteinExistence type="predicted"/>
<evidence type="ECO:0000313" key="1">
    <source>
        <dbReference type="EMBL" id="QPC47449.1"/>
    </source>
</evidence>
<organism evidence="1 2">
    <name type="scientific">Mangrovibacillus cuniculi</name>
    <dbReference type="NCBI Taxonomy" id="2593652"/>
    <lineage>
        <taxon>Bacteria</taxon>
        <taxon>Bacillati</taxon>
        <taxon>Bacillota</taxon>
        <taxon>Bacilli</taxon>
        <taxon>Bacillales</taxon>
        <taxon>Bacillaceae</taxon>
        <taxon>Mangrovibacillus</taxon>
    </lineage>
</organism>
<dbReference type="Pfam" id="PF05768">
    <property type="entry name" value="Glrx-like"/>
    <property type="match status" value="1"/>
</dbReference>
<protein>
    <submittedName>
        <fullName evidence="1">Glutaredoxin family protein</fullName>
    </submittedName>
</protein>
<reference evidence="1 2" key="1">
    <citation type="submission" date="2019-07" db="EMBL/GenBank/DDBJ databases">
        <title>Genome sequence of 2 isolates from Red Sea Mangroves.</title>
        <authorList>
            <person name="Sefrji F."/>
            <person name="Michoud G."/>
            <person name="Merlino G."/>
            <person name="Daffonchio D."/>
        </authorList>
    </citation>
    <scope>NUCLEOTIDE SEQUENCE [LARGE SCALE GENOMIC DNA]</scope>
    <source>
        <strain evidence="1 2">R1DC41</strain>
    </source>
</reference>
<dbReference type="InterPro" id="IPR052565">
    <property type="entry name" value="Glutaredoxin-like_YDR286C"/>
</dbReference>
<dbReference type="InterPro" id="IPR036249">
    <property type="entry name" value="Thioredoxin-like_sf"/>
</dbReference>
<evidence type="ECO:0000313" key="2">
    <source>
        <dbReference type="Proteomes" id="UP000593626"/>
    </source>
</evidence>
<dbReference type="SUPFAM" id="SSF52833">
    <property type="entry name" value="Thioredoxin-like"/>
    <property type="match status" value="1"/>
</dbReference>
<name>A0A7S8HFZ8_9BACI</name>
<sequence length="84" mass="10071">MKLTLDFYTRPQCNLCDEAYHLLQLFQDDWGFELSVRDISTNDTWTEEYGLRIPVLKYKDLLIDEGQFDLDIIRKRLHDLSSEN</sequence>
<gene>
    <name evidence="1" type="ORF">G8O30_11060</name>
</gene>
<dbReference type="Proteomes" id="UP000593626">
    <property type="component" value="Chromosome"/>
</dbReference>